<dbReference type="PANTHER" id="PTHR10782">
    <property type="entry name" value="ZINC FINGER MIZ DOMAIN-CONTAINING PROTEIN"/>
    <property type="match status" value="1"/>
</dbReference>
<proteinExistence type="predicted"/>
<sequence>MNPKSHEVIYDTLSLLNPITKLKYINPTLTKDCLHKNACFERDEAVKGIENNIYYCPHCSKPATSLNDLVADWRVNAYKEFNEYAEDVTVISGVVVNKYTRNKKRYLEFFTQTEYMNQFKQMFERASKDSSISSLIQKELESKQQNLNNQQKINFWSFCLQDRVKINIPVRIIGCKHYECYEITSLLSYQDQNKLKKEFLECNQPGCSNRLKIAHRDYTKQSNTPKSPELDEQEKIFDVQTLFSGICVDKDLLTAIKKSNPSSYKFYYNYIDKIIQEDIRIVNGKQADPFIEKIYQQHPDLQSKVSFEDFQKQIQQQAIAITQGDLLQETKELNKQVALYKYRNYTVNMKDKLTQLTIEYPIRCRLCKDLKVCMDMRSFIAQVNYKKKMFPKQGYTCPLCNSQLNQNITSMNISKQIYLDSNMLSYMFKDMSYTNGTQNFEYKGEQYMLQEFLDRQKIKRENYIAKLTDRKVLFKQLFCIVNKDKRIQKPLILQNCPVKNIVDFTSFYEELKKIDFDYEKEDLILCKCSVCSFIPIKTFVGNIYFHEAFYEALNKLSKIEDLKNCTEFSYQFEDTELESKVLNNRAATTNSKIKVVLPPTGVRDASNLQNVTGEEGFLDLMDDEEYQSIFRKTEIQGFEFRTQGLKQNIGGIEIDYQQQGIKANVKEAVEKINQNANQDLKRFQFNVVGMSVELKGDILRQNKGEFSYNIKQ</sequence>
<dbReference type="InterPro" id="IPR013083">
    <property type="entry name" value="Znf_RING/FYVE/PHD"/>
</dbReference>
<dbReference type="Gene3D" id="3.30.40.10">
    <property type="entry name" value="Zinc/RING finger domain, C3HC4 (zinc finger)"/>
    <property type="match status" value="2"/>
</dbReference>
<dbReference type="OrthoDB" id="307506at2759"/>
<evidence type="ECO:0000313" key="1">
    <source>
        <dbReference type="EMBL" id="CAK81323.1"/>
    </source>
</evidence>
<dbReference type="GO" id="GO:0000785">
    <property type="term" value="C:chromatin"/>
    <property type="evidence" value="ECO:0000318"/>
    <property type="project" value="GO_Central"/>
</dbReference>
<dbReference type="RefSeq" id="XP_001448720.1">
    <property type="nucleotide sequence ID" value="XM_001448683.2"/>
</dbReference>
<reference evidence="1 2" key="1">
    <citation type="journal article" date="2006" name="Nature">
        <title>Global trends of whole-genome duplications revealed by the ciliate Paramecium tetraurelia.</title>
        <authorList>
            <consortium name="Genoscope"/>
            <person name="Aury J.-M."/>
            <person name="Jaillon O."/>
            <person name="Duret L."/>
            <person name="Noel B."/>
            <person name="Jubin C."/>
            <person name="Porcel B.M."/>
            <person name="Segurens B."/>
            <person name="Daubin V."/>
            <person name="Anthouard V."/>
            <person name="Aiach N."/>
            <person name="Arnaiz O."/>
            <person name="Billaut A."/>
            <person name="Beisson J."/>
            <person name="Blanc I."/>
            <person name="Bouhouche K."/>
            <person name="Camara F."/>
            <person name="Duharcourt S."/>
            <person name="Guigo R."/>
            <person name="Gogendeau D."/>
            <person name="Katinka M."/>
            <person name="Keller A.-M."/>
            <person name="Kissmehl R."/>
            <person name="Klotz C."/>
            <person name="Koll F."/>
            <person name="Le Moue A."/>
            <person name="Lepere C."/>
            <person name="Malinsky S."/>
            <person name="Nowacki M."/>
            <person name="Nowak J.K."/>
            <person name="Plattner H."/>
            <person name="Poulain J."/>
            <person name="Ruiz F."/>
            <person name="Serrano V."/>
            <person name="Zagulski M."/>
            <person name="Dessen P."/>
            <person name="Betermier M."/>
            <person name="Weissenbach J."/>
            <person name="Scarpelli C."/>
            <person name="Schachter V."/>
            <person name="Sperling L."/>
            <person name="Meyer E."/>
            <person name="Cohen J."/>
            <person name="Wincker P."/>
        </authorList>
    </citation>
    <scope>NUCLEOTIDE SEQUENCE [LARGE SCALE GENOMIC DNA]</scope>
    <source>
        <strain evidence="1 2">Stock d4-2</strain>
    </source>
</reference>
<dbReference type="AlphaFoldDB" id="A0DE56"/>
<protein>
    <submittedName>
        <fullName evidence="1">Uncharacterized protein</fullName>
    </submittedName>
</protein>
<dbReference type="Proteomes" id="UP000000600">
    <property type="component" value="Unassembled WGS sequence"/>
</dbReference>
<name>A0DE56_PARTE</name>
<dbReference type="OMA" id="CLQDRVK"/>
<keyword evidence="2" id="KW-1185">Reference proteome</keyword>
<gene>
    <name evidence="1" type="ORF">GSPATT00016165001</name>
</gene>
<dbReference type="PANTHER" id="PTHR10782:SF4">
    <property type="entry name" value="TONALLI, ISOFORM E"/>
    <property type="match status" value="1"/>
</dbReference>
<dbReference type="EMBL" id="CT868396">
    <property type="protein sequence ID" value="CAK81323.1"/>
    <property type="molecule type" value="Genomic_DNA"/>
</dbReference>
<dbReference type="GeneID" id="5034505"/>
<dbReference type="GO" id="GO:0061665">
    <property type="term" value="F:SUMO ligase activity"/>
    <property type="evidence" value="ECO:0000318"/>
    <property type="project" value="GO_Central"/>
</dbReference>
<evidence type="ECO:0000313" key="2">
    <source>
        <dbReference type="Proteomes" id="UP000000600"/>
    </source>
</evidence>
<accession>A0DE56</accession>
<dbReference type="InParanoid" id="A0DE56"/>
<dbReference type="KEGG" id="ptm:GSPATT00016165001"/>
<organism evidence="1 2">
    <name type="scientific">Paramecium tetraurelia</name>
    <dbReference type="NCBI Taxonomy" id="5888"/>
    <lineage>
        <taxon>Eukaryota</taxon>
        <taxon>Sar</taxon>
        <taxon>Alveolata</taxon>
        <taxon>Ciliophora</taxon>
        <taxon>Intramacronucleata</taxon>
        <taxon>Oligohymenophorea</taxon>
        <taxon>Peniculida</taxon>
        <taxon>Parameciidae</taxon>
        <taxon>Paramecium</taxon>
    </lineage>
</organism>
<dbReference type="GO" id="GO:0016925">
    <property type="term" value="P:protein sumoylation"/>
    <property type="evidence" value="ECO:0000318"/>
    <property type="project" value="GO_Central"/>
</dbReference>
<dbReference type="HOGENOM" id="CLU_406271_0_0_1"/>